<dbReference type="SUPFAM" id="SSF88659">
    <property type="entry name" value="Sigma3 and sigma4 domains of RNA polymerase sigma factors"/>
    <property type="match status" value="2"/>
</dbReference>
<dbReference type="InterPro" id="IPR007627">
    <property type="entry name" value="RNA_pol_sigma70_r2"/>
</dbReference>
<evidence type="ECO:0000259" key="8">
    <source>
        <dbReference type="PROSITE" id="PS00715"/>
    </source>
</evidence>
<dbReference type="Pfam" id="PF04542">
    <property type="entry name" value="Sigma70_r2"/>
    <property type="match status" value="1"/>
</dbReference>
<dbReference type="Gene3D" id="1.10.601.10">
    <property type="entry name" value="RNA Polymerase Primary Sigma Factor"/>
    <property type="match status" value="2"/>
</dbReference>
<protein>
    <recommendedName>
        <fullName evidence="6">RNA polymerase sigma factor</fullName>
    </recommendedName>
</protein>
<dbReference type="InterPro" id="IPR013324">
    <property type="entry name" value="RNA_pol_sigma_r3/r4-like"/>
</dbReference>
<evidence type="ECO:0000256" key="2">
    <source>
        <dbReference type="ARBA" id="ARBA00023015"/>
    </source>
</evidence>
<dbReference type="SUPFAM" id="SSF88946">
    <property type="entry name" value="Sigma2 domain of RNA polymerase sigma factors"/>
    <property type="match status" value="1"/>
</dbReference>
<dbReference type="Gene3D" id="1.10.10.10">
    <property type="entry name" value="Winged helix-like DNA-binding domain superfamily/Winged helix DNA-binding domain"/>
    <property type="match status" value="2"/>
</dbReference>
<feature type="domain" description="RNA polymerase sigma-70" evidence="9">
    <location>
        <begin position="484"/>
        <end position="510"/>
    </location>
</feature>
<dbReference type="GO" id="GO:0003677">
    <property type="term" value="F:DNA binding"/>
    <property type="evidence" value="ECO:0007669"/>
    <property type="project" value="UniProtKB-KW"/>
</dbReference>
<dbReference type="Proteomes" id="UP000238322">
    <property type="component" value="Unassembled WGS sequence"/>
</dbReference>
<keyword evidence="4 6" id="KW-0238">DNA-binding</keyword>
<dbReference type="NCBIfam" id="TIGR02937">
    <property type="entry name" value="sigma70-ECF"/>
    <property type="match status" value="1"/>
</dbReference>
<comment type="caution">
    <text evidence="10">The sequence shown here is derived from an EMBL/GenBank/DDBJ whole genome shotgun (WGS) entry which is preliminary data.</text>
</comment>
<evidence type="ECO:0000256" key="5">
    <source>
        <dbReference type="ARBA" id="ARBA00023163"/>
    </source>
</evidence>
<dbReference type="GO" id="GO:0016987">
    <property type="term" value="F:sigma factor activity"/>
    <property type="evidence" value="ECO:0007669"/>
    <property type="project" value="UniProtKB-KW"/>
</dbReference>
<keyword evidence="3 6" id="KW-0731">Sigma factor</keyword>
<proteinExistence type="inferred from homology"/>
<evidence type="ECO:0000256" key="7">
    <source>
        <dbReference type="SAM" id="MobiDB-lite"/>
    </source>
</evidence>
<dbReference type="CDD" id="cd06171">
    <property type="entry name" value="Sigma70_r4"/>
    <property type="match status" value="1"/>
</dbReference>
<reference evidence="10 11" key="1">
    <citation type="submission" date="2018-02" db="EMBL/GenBank/DDBJ databases">
        <title>Comparative genomes isolates from brazilian mangrove.</title>
        <authorList>
            <person name="Araujo J.E."/>
            <person name="Taketani R.G."/>
            <person name="Silva M.C.P."/>
            <person name="Loureco M.V."/>
            <person name="Andreote F.D."/>
        </authorList>
    </citation>
    <scope>NUCLEOTIDE SEQUENCE [LARGE SCALE GENOMIC DNA]</scope>
    <source>
        <strain evidence="10 11">Hex-1 MGV</strain>
    </source>
</reference>
<organism evidence="10 11">
    <name type="scientific">Blastopirellula marina</name>
    <dbReference type="NCBI Taxonomy" id="124"/>
    <lineage>
        <taxon>Bacteria</taxon>
        <taxon>Pseudomonadati</taxon>
        <taxon>Planctomycetota</taxon>
        <taxon>Planctomycetia</taxon>
        <taxon>Pirellulales</taxon>
        <taxon>Pirellulaceae</taxon>
        <taxon>Blastopirellula</taxon>
    </lineage>
</organism>
<dbReference type="PROSITE" id="PS00716">
    <property type="entry name" value="SIGMA70_2"/>
    <property type="match status" value="1"/>
</dbReference>
<dbReference type="InterPro" id="IPR013325">
    <property type="entry name" value="RNA_pol_sigma_r2"/>
</dbReference>
<dbReference type="Pfam" id="PF00140">
    <property type="entry name" value="Sigma70_r1_2"/>
    <property type="match status" value="1"/>
</dbReference>
<dbReference type="InterPro" id="IPR007630">
    <property type="entry name" value="RNA_pol_sigma70_r4"/>
</dbReference>
<dbReference type="Pfam" id="PF04539">
    <property type="entry name" value="Sigma70_r3"/>
    <property type="match status" value="1"/>
</dbReference>
<evidence type="ECO:0000313" key="11">
    <source>
        <dbReference type="Proteomes" id="UP000238322"/>
    </source>
</evidence>
<keyword evidence="2 6" id="KW-0805">Transcription regulation</keyword>
<dbReference type="PRINTS" id="PR00046">
    <property type="entry name" value="SIGMA70FCT"/>
</dbReference>
<feature type="region of interest" description="Disordered" evidence="7">
    <location>
        <begin position="18"/>
        <end position="37"/>
    </location>
</feature>
<dbReference type="InterPro" id="IPR036388">
    <property type="entry name" value="WH-like_DNA-bd_sf"/>
</dbReference>
<evidence type="ECO:0000256" key="6">
    <source>
        <dbReference type="RuleBase" id="RU362124"/>
    </source>
</evidence>
<dbReference type="PANTHER" id="PTHR30603:SF60">
    <property type="entry name" value="RNA POLYMERASE SIGMA FACTOR RPOD"/>
    <property type="match status" value="1"/>
</dbReference>
<comment type="similarity">
    <text evidence="1 6">Belongs to the sigma-70 factor family.</text>
</comment>
<dbReference type="EMBL" id="PUHY01000004">
    <property type="protein sequence ID" value="PQO39616.1"/>
    <property type="molecule type" value="Genomic_DNA"/>
</dbReference>
<evidence type="ECO:0000256" key="3">
    <source>
        <dbReference type="ARBA" id="ARBA00023082"/>
    </source>
</evidence>
<dbReference type="GO" id="GO:0006352">
    <property type="term" value="P:DNA-templated transcription initiation"/>
    <property type="evidence" value="ECO:0007669"/>
    <property type="project" value="InterPro"/>
</dbReference>
<evidence type="ECO:0000256" key="4">
    <source>
        <dbReference type="ARBA" id="ARBA00023125"/>
    </source>
</evidence>
<evidence type="ECO:0000256" key="1">
    <source>
        <dbReference type="ARBA" id="ARBA00007788"/>
    </source>
</evidence>
<evidence type="ECO:0000259" key="9">
    <source>
        <dbReference type="PROSITE" id="PS00716"/>
    </source>
</evidence>
<gene>
    <name evidence="10" type="ORF">C5Y83_02395</name>
</gene>
<dbReference type="InterPro" id="IPR050239">
    <property type="entry name" value="Sigma-70_RNA_pol_init_factors"/>
</dbReference>
<comment type="function">
    <text evidence="6">Sigma factors are initiation factors that promote the attachment of RNA polymerase to specific initiation sites and are then released.</text>
</comment>
<dbReference type="Pfam" id="PF04545">
    <property type="entry name" value="Sigma70_r4"/>
    <property type="match status" value="1"/>
</dbReference>
<sequence>MVCTQHFSLLVVNRERAGADSKMTDGGSSAARKGNRSGGAELNLATASWETSISSQLPGTRSQDGTASKFSSKAWEPESLRAYLTEMGKIPRLTPEQEIDLAQRVTKTRTAFLKRLFACGVVSTRICDLLVEVVEGDRRLDRTLEVTISSPQEKAKWHDRIKDAISRLTEAAVLDQDDLSVAMSETEYTEDQRSHAVERLMRRRHATACFLLALGLREKYYPTWMQAVENTAKKLGISREYAISKPADIFRQPSTAAAREVLGLYHESPGTLQFQLPRIRQMQEAYSLAKQQLVGANLRLVVSIAKSYRHRGLNFMDLIQEGNLGLMRAVEKFDQSLGFKFATYATWWIRQAILKAITDQAKLIRVPVRMQERIQSVQTSKAVLRQEENRNPTIEEIAHHAKISEKDVRHADALMGGPLSLDVRLSDDDEFADILPDRNESRSLSESGRSTVQQLLLKVFNVLNHREQEILRRRFGIGDGRTQTLEEVSRAFSLTRERIRQIEIAALRKLRKSSECACLEDWIDEPVTL</sequence>
<keyword evidence="5 6" id="KW-0804">Transcription</keyword>
<dbReference type="InterPro" id="IPR000943">
    <property type="entry name" value="RNA_pol_sigma70"/>
</dbReference>
<accession>A0A2S8G5A1</accession>
<dbReference type="InterPro" id="IPR014284">
    <property type="entry name" value="RNA_pol_sigma-70_dom"/>
</dbReference>
<feature type="domain" description="RNA polymerase sigma-70" evidence="8">
    <location>
        <begin position="317"/>
        <end position="330"/>
    </location>
</feature>
<dbReference type="PANTHER" id="PTHR30603">
    <property type="entry name" value="RNA POLYMERASE SIGMA FACTOR RPO"/>
    <property type="match status" value="1"/>
</dbReference>
<name>A0A2S8G5A1_9BACT</name>
<evidence type="ECO:0000313" key="10">
    <source>
        <dbReference type="EMBL" id="PQO39616.1"/>
    </source>
</evidence>
<dbReference type="InterPro" id="IPR007624">
    <property type="entry name" value="RNA_pol_sigma70_r3"/>
</dbReference>
<dbReference type="AlphaFoldDB" id="A0A2S8G5A1"/>
<dbReference type="PROSITE" id="PS00715">
    <property type="entry name" value="SIGMA70_1"/>
    <property type="match status" value="1"/>
</dbReference>
<dbReference type="InterPro" id="IPR009042">
    <property type="entry name" value="RNA_pol_sigma70_r1_2"/>
</dbReference>